<feature type="binding site" evidence="7">
    <location>
        <position position="106"/>
    </location>
    <ligand>
        <name>carbamoyl phosphate</name>
        <dbReference type="ChEBI" id="CHEBI:58228"/>
    </ligand>
</feature>
<evidence type="ECO:0000313" key="11">
    <source>
        <dbReference type="Proteomes" id="UP000051820"/>
    </source>
</evidence>
<dbReference type="STRING" id="1423807.FD16_GL001521"/>
<feature type="binding site" evidence="7">
    <location>
        <position position="221"/>
    </location>
    <ligand>
        <name>L-aspartate</name>
        <dbReference type="ChEBI" id="CHEBI:29991"/>
    </ligand>
</feature>
<evidence type="ECO:0000256" key="1">
    <source>
        <dbReference type="ARBA" id="ARBA00004852"/>
    </source>
</evidence>
<dbReference type="HAMAP" id="MF_00001">
    <property type="entry name" value="Asp_carb_tr"/>
    <property type="match status" value="1"/>
</dbReference>
<feature type="binding site" evidence="7">
    <location>
        <position position="84"/>
    </location>
    <ligand>
        <name>L-aspartate</name>
        <dbReference type="ChEBI" id="CHEBI:29991"/>
    </ligand>
</feature>
<feature type="binding site" evidence="7">
    <location>
        <position position="136"/>
    </location>
    <ligand>
        <name>carbamoyl phosphate</name>
        <dbReference type="ChEBI" id="CHEBI:58228"/>
    </ligand>
</feature>
<dbReference type="SUPFAM" id="SSF53671">
    <property type="entry name" value="Aspartate/ornithine carbamoyltransferase"/>
    <property type="match status" value="1"/>
</dbReference>
<dbReference type="InterPro" id="IPR002082">
    <property type="entry name" value="Asp_carbamoyltransf"/>
</dbReference>
<comment type="caution">
    <text evidence="10">The sequence shown here is derived from an EMBL/GenBank/DDBJ whole genome shotgun (WGS) entry which is preliminary data.</text>
</comment>
<name>A0A0R1W1V1_9LACO</name>
<feature type="binding site" evidence="7">
    <location>
        <position position="57"/>
    </location>
    <ligand>
        <name>carbamoyl phosphate</name>
        <dbReference type="ChEBI" id="CHEBI:58228"/>
    </ligand>
</feature>
<dbReference type="Pfam" id="PF02729">
    <property type="entry name" value="OTCace_N"/>
    <property type="match status" value="1"/>
</dbReference>
<proteinExistence type="inferred from homology"/>
<dbReference type="PATRIC" id="fig|1423807.3.peg.1559"/>
<sequence length="309" mass="35251">MMITERIQPNLVTINQLDAEDALDLIHEAQAYKAGKTVELKRPAYAMNLFFEDSTRTKSSFQMAELKLGMKIINFNSKTSSVNKGETLYDTLRTIESIGVDIAVIRHSENDYYKELLTKPNLNIGLVNAGDGSGQHPSQCLLDMMTIAEQFKCFRDLKVLIVGDIVHSRVARSNAQMLTRLGAKVYFAGPKKWYDKAFDQYGEYGDIDKLLPDMDVVNLLRIQNERLSQAEDDAINNEQYHEQFGLTHDRYDQMKENAIIIHPAPVNRGVEIDSDLVESPKSRIFTQMQNGVFVRMAIISRILRYRHAL</sequence>
<dbReference type="GO" id="GO:0006520">
    <property type="term" value="P:amino acid metabolic process"/>
    <property type="evidence" value="ECO:0007669"/>
    <property type="project" value="InterPro"/>
</dbReference>
<dbReference type="Gene3D" id="3.40.50.1370">
    <property type="entry name" value="Aspartate/ornithine carbamoyltransferase"/>
    <property type="match status" value="2"/>
</dbReference>
<comment type="similarity">
    <text evidence="2 7">Belongs to the aspartate/ornithine carbamoyltransferase superfamily. ATCase family.</text>
</comment>
<keyword evidence="4 7" id="KW-0665">Pyrimidine biosynthesis</keyword>
<evidence type="ECO:0000256" key="3">
    <source>
        <dbReference type="ARBA" id="ARBA00022679"/>
    </source>
</evidence>
<dbReference type="NCBIfam" id="NF002032">
    <property type="entry name" value="PRK00856.1"/>
    <property type="match status" value="1"/>
</dbReference>
<evidence type="ECO:0000256" key="5">
    <source>
        <dbReference type="ARBA" id="ARBA00043884"/>
    </source>
</evidence>
<evidence type="ECO:0000259" key="8">
    <source>
        <dbReference type="Pfam" id="PF00185"/>
    </source>
</evidence>
<evidence type="ECO:0000256" key="6">
    <source>
        <dbReference type="ARBA" id="ARBA00048859"/>
    </source>
</evidence>
<dbReference type="NCBIfam" id="TIGR00670">
    <property type="entry name" value="asp_carb_tr"/>
    <property type="match status" value="1"/>
</dbReference>
<dbReference type="RefSeq" id="WP_029508395.1">
    <property type="nucleotide sequence ID" value="NZ_AZGF01000034.1"/>
</dbReference>
<evidence type="ECO:0000256" key="2">
    <source>
        <dbReference type="ARBA" id="ARBA00008896"/>
    </source>
</evidence>
<reference evidence="10 11" key="1">
    <citation type="journal article" date="2015" name="Genome Announc.">
        <title>Expanding the biotechnology potential of lactobacilli through comparative genomics of 213 strains and associated genera.</title>
        <authorList>
            <person name="Sun Z."/>
            <person name="Harris H.M."/>
            <person name="McCann A."/>
            <person name="Guo C."/>
            <person name="Argimon S."/>
            <person name="Zhang W."/>
            <person name="Yang X."/>
            <person name="Jeffery I.B."/>
            <person name="Cooney J.C."/>
            <person name="Kagawa T.F."/>
            <person name="Liu W."/>
            <person name="Song Y."/>
            <person name="Salvetti E."/>
            <person name="Wrobel A."/>
            <person name="Rasinkangas P."/>
            <person name="Parkhill J."/>
            <person name="Rea M.C."/>
            <person name="O'Sullivan O."/>
            <person name="Ritari J."/>
            <person name="Douillard F.P."/>
            <person name="Paul Ross R."/>
            <person name="Yang R."/>
            <person name="Briner A.E."/>
            <person name="Felis G.E."/>
            <person name="de Vos W.M."/>
            <person name="Barrangou R."/>
            <person name="Klaenhammer T.R."/>
            <person name="Caufield P.W."/>
            <person name="Cui Y."/>
            <person name="Zhang H."/>
            <person name="O'Toole P.W."/>
        </authorList>
    </citation>
    <scope>NUCLEOTIDE SEQUENCE [LARGE SCALE GENOMIC DNA]</scope>
    <source>
        <strain evidence="10 11">DSM 5007</strain>
    </source>
</reference>
<comment type="function">
    <text evidence="5 7">Catalyzes the condensation of carbamoyl phosphate and aspartate to form carbamoyl aspartate and inorganic phosphate, the committed step in the de novo pyrimidine nucleotide biosynthesis pathway.</text>
</comment>
<gene>
    <name evidence="7" type="primary">pyrB</name>
    <name evidence="10" type="ORF">FD16_GL001521</name>
</gene>
<feature type="binding site" evidence="7">
    <location>
        <position position="139"/>
    </location>
    <ligand>
        <name>carbamoyl phosphate</name>
        <dbReference type="ChEBI" id="CHEBI:58228"/>
    </ligand>
</feature>
<dbReference type="PANTHER" id="PTHR45753">
    <property type="entry name" value="ORNITHINE CARBAMOYLTRANSFERASE, MITOCHONDRIAL"/>
    <property type="match status" value="1"/>
</dbReference>
<dbReference type="PRINTS" id="PR00101">
    <property type="entry name" value="ATCASE"/>
</dbReference>
<keyword evidence="3 7" id="KW-0808">Transferase</keyword>
<dbReference type="InterPro" id="IPR006130">
    <property type="entry name" value="Asp/Orn_carbamoylTrfase"/>
</dbReference>
<comment type="catalytic activity">
    <reaction evidence="6 7">
        <text>carbamoyl phosphate + L-aspartate = N-carbamoyl-L-aspartate + phosphate + H(+)</text>
        <dbReference type="Rhea" id="RHEA:20013"/>
        <dbReference type="ChEBI" id="CHEBI:15378"/>
        <dbReference type="ChEBI" id="CHEBI:29991"/>
        <dbReference type="ChEBI" id="CHEBI:32814"/>
        <dbReference type="ChEBI" id="CHEBI:43474"/>
        <dbReference type="ChEBI" id="CHEBI:58228"/>
        <dbReference type="EC" id="2.1.3.2"/>
    </reaction>
</comment>
<dbReference type="GO" id="GO:0005829">
    <property type="term" value="C:cytosol"/>
    <property type="evidence" value="ECO:0007669"/>
    <property type="project" value="TreeGrafter"/>
</dbReference>
<dbReference type="GO" id="GO:0016597">
    <property type="term" value="F:amino acid binding"/>
    <property type="evidence" value="ECO:0007669"/>
    <property type="project" value="InterPro"/>
</dbReference>
<feature type="binding site" evidence="7">
    <location>
        <position position="264"/>
    </location>
    <ligand>
        <name>carbamoyl phosphate</name>
        <dbReference type="ChEBI" id="CHEBI:58228"/>
    </ligand>
</feature>
<evidence type="ECO:0000256" key="4">
    <source>
        <dbReference type="ARBA" id="ARBA00022975"/>
    </source>
</evidence>
<dbReference type="PROSITE" id="PS00097">
    <property type="entry name" value="CARBAMOYLTRANSFERASE"/>
    <property type="match status" value="1"/>
</dbReference>
<feature type="binding site" evidence="7">
    <location>
        <position position="56"/>
    </location>
    <ligand>
        <name>carbamoyl phosphate</name>
        <dbReference type="ChEBI" id="CHEBI:58228"/>
    </ligand>
</feature>
<feature type="binding site" evidence="7">
    <location>
        <position position="169"/>
    </location>
    <ligand>
        <name>L-aspartate</name>
        <dbReference type="ChEBI" id="CHEBI:29991"/>
    </ligand>
</feature>
<dbReference type="GO" id="GO:0004070">
    <property type="term" value="F:aspartate carbamoyltransferase activity"/>
    <property type="evidence" value="ECO:0007669"/>
    <property type="project" value="UniProtKB-UniRule"/>
</dbReference>
<feature type="domain" description="Aspartate/ornithine carbamoyltransferase carbamoyl-P binding" evidence="9">
    <location>
        <begin position="10"/>
        <end position="149"/>
    </location>
</feature>
<dbReference type="AlphaFoldDB" id="A0A0R1W1V1"/>
<dbReference type="InterPro" id="IPR006131">
    <property type="entry name" value="Asp_carbamoyltransf_Asp/Orn-bd"/>
</dbReference>
<accession>A0A0R1W1V1</accession>
<dbReference type="OrthoDB" id="9774690at2"/>
<feature type="domain" description="Aspartate/ornithine carbamoyltransferase Asp/Orn-binding" evidence="8">
    <location>
        <begin position="156"/>
        <end position="300"/>
    </location>
</feature>
<dbReference type="eggNOG" id="COG0540">
    <property type="taxonomic scope" value="Bacteria"/>
</dbReference>
<comment type="pathway">
    <text evidence="1 7">Pyrimidine metabolism; UMP biosynthesis via de novo pathway; (S)-dihydroorotate from bicarbonate: step 2/3.</text>
</comment>
<dbReference type="Pfam" id="PF00185">
    <property type="entry name" value="OTCace"/>
    <property type="match status" value="1"/>
</dbReference>
<dbReference type="EC" id="2.1.3.2" evidence="7"/>
<dbReference type="FunFam" id="3.40.50.1370:FF:000011">
    <property type="entry name" value="Aspartate carbamoyltransferase"/>
    <property type="match status" value="1"/>
</dbReference>
<protein>
    <recommendedName>
        <fullName evidence="7">Aspartate carbamoyltransferase</fullName>
        <ecNumber evidence="7">2.1.3.2</ecNumber>
    </recommendedName>
    <alternativeName>
        <fullName evidence="7">Aspartate transcarbamylase</fullName>
        <shortName evidence="7">ATCase</shortName>
    </alternativeName>
</protein>
<dbReference type="InterPro" id="IPR006132">
    <property type="entry name" value="Asp/Orn_carbamoyltranf_P-bd"/>
</dbReference>
<organism evidence="10 11">
    <name type="scientific">Paucilactobacillus suebicus DSM 5007 = KCTC 3549</name>
    <dbReference type="NCBI Taxonomy" id="1423807"/>
    <lineage>
        <taxon>Bacteria</taxon>
        <taxon>Bacillati</taxon>
        <taxon>Bacillota</taxon>
        <taxon>Bacilli</taxon>
        <taxon>Lactobacillales</taxon>
        <taxon>Lactobacillaceae</taxon>
        <taxon>Paucilactobacillus</taxon>
    </lineage>
</organism>
<dbReference type="GO" id="GO:0044205">
    <property type="term" value="P:'de novo' UMP biosynthetic process"/>
    <property type="evidence" value="ECO:0007669"/>
    <property type="project" value="UniProtKB-UniRule"/>
</dbReference>
<dbReference type="EMBL" id="AZGF01000034">
    <property type="protein sequence ID" value="KRM09860.1"/>
    <property type="molecule type" value="Genomic_DNA"/>
</dbReference>
<dbReference type="GO" id="GO:0006207">
    <property type="term" value="P:'de novo' pyrimidine nucleobase biosynthetic process"/>
    <property type="evidence" value="ECO:0007669"/>
    <property type="project" value="InterPro"/>
</dbReference>
<evidence type="ECO:0000313" key="10">
    <source>
        <dbReference type="EMBL" id="KRM09860.1"/>
    </source>
</evidence>
<evidence type="ECO:0000256" key="7">
    <source>
        <dbReference type="HAMAP-Rule" id="MF_00001"/>
    </source>
</evidence>
<dbReference type="UniPathway" id="UPA00070">
    <property type="reaction ID" value="UER00116"/>
</dbReference>
<comment type="subunit">
    <text evidence="7">Heterododecamer (2C3:3R2) of six catalytic PyrB chains organized as two trimers (C3), and six regulatory PyrI chains organized as three dimers (R2).</text>
</comment>
<evidence type="ECO:0000259" key="9">
    <source>
        <dbReference type="Pfam" id="PF02729"/>
    </source>
</evidence>
<keyword evidence="11" id="KW-1185">Reference proteome</keyword>
<dbReference type="PRINTS" id="PR00100">
    <property type="entry name" value="AOTCASE"/>
</dbReference>
<dbReference type="Proteomes" id="UP000051820">
    <property type="component" value="Unassembled WGS sequence"/>
</dbReference>
<dbReference type="PANTHER" id="PTHR45753:SF6">
    <property type="entry name" value="ASPARTATE CARBAMOYLTRANSFERASE"/>
    <property type="match status" value="1"/>
</dbReference>
<feature type="binding site" evidence="7">
    <location>
        <position position="265"/>
    </location>
    <ligand>
        <name>carbamoyl phosphate</name>
        <dbReference type="ChEBI" id="CHEBI:58228"/>
    </ligand>
</feature>
<dbReference type="InterPro" id="IPR036901">
    <property type="entry name" value="Asp/Orn_carbamoylTrfase_sf"/>
</dbReference>